<proteinExistence type="predicted"/>
<dbReference type="SUPFAM" id="SSF48371">
    <property type="entry name" value="ARM repeat"/>
    <property type="match status" value="1"/>
</dbReference>
<evidence type="ECO:0000313" key="1">
    <source>
        <dbReference type="EMBL" id="QHT79213.1"/>
    </source>
</evidence>
<organism evidence="1">
    <name type="scientific">viral metagenome</name>
    <dbReference type="NCBI Taxonomy" id="1070528"/>
    <lineage>
        <taxon>unclassified sequences</taxon>
        <taxon>metagenomes</taxon>
        <taxon>organismal metagenomes</taxon>
    </lineage>
</organism>
<dbReference type="AlphaFoldDB" id="A0A6C0HGQ7"/>
<evidence type="ECO:0008006" key="2">
    <source>
        <dbReference type="Google" id="ProtNLM"/>
    </source>
</evidence>
<accession>A0A6C0HGQ7</accession>
<dbReference type="InterPro" id="IPR016024">
    <property type="entry name" value="ARM-type_fold"/>
</dbReference>
<name>A0A6C0HGQ7_9ZZZZ</name>
<dbReference type="EMBL" id="MN739946">
    <property type="protein sequence ID" value="QHT79213.1"/>
    <property type="molecule type" value="Genomic_DNA"/>
</dbReference>
<sequence>MEFTSALMYSMRFVQKIDLPDIIKQNISKLRLVQAAYRPGRFVRKVQDSNWREKVLVDYVRRVREVEDPDYDQIFSILNKVAKPTLDVLSTEAIAILAKRDKEFRLRVTTLLFDKAIRGSFYAGIMAEFALKLNSVIPEVSEDLEANASMFGTLYDMSGTLTFPRADEEGFEDKIVAWSKQKDVRRGYSRFLTHLYIVELVPGKILHESMQKVLGDLEDTVVQAKTEKSEENVTQYADFLFEIAKLLPKTAVELRGLIQSRVNAVLKRPRAELPSLNMRSRFKLEDTFKCVQAS</sequence>
<protein>
    <recommendedName>
        <fullName evidence="2">MIF4G domain-containing protein</fullName>
    </recommendedName>
</protein>
<reference evidence="1" key="1">
    <citation type="journal article" date="2020" name="Nature">
        <title>Giant virus diversity and host interactions through global metagenomics.</title>
        <authorList>
            <person name="Schulz F."/>
            <person name="Roux S."/>
            <person name="Paez-Espino D."/>
            <person name="Jungbluth S."/>
            <person name="Walsh D.A."/>
            <person name="Denef V.J."/>
            <person name="McMahon K.D."/>
            <person name="Konstantinidis K.T."/>
            <person name="Eloe-Fadrosh E.A."/>
            <person name="Kyrpides N.C."/>
            <person name="Woyke T."/>
        </authorList>
    </citation>
    <scope>NUCLEOTIDE SEQUENCE</scope>
    <source>
        <strain evidence="1">GVMAG-M-3300023179-99</strain>
    </source>
</reference>
<dbReference type="Gene3D" id="1.25.40.180">
    <property type="match status" value="1"/>
</dbReference>